<dbReference type="Proteomes" id="UP000186547">
    <property type="component" value="Chromosome"/>
</dbReference>
<accession>M0LVA0</accession>
<organism evidence="3 4">
    <name type="scientific">Natronobacterium lacisalsi AJ5</name>
    <dbReference type="NCBI Taxonomy" id="358396"/>
    <lineage>
        <taxon>Archaea</taxon>
        <taxon>Methanobacteriati</taxon>
        <taxon>Methanobacteriota</taxon>
        <taxon>Stenosarchaea group</taxon>
        <taxon>Halobacteria</taxon>
        <taxon>Halobacteriales</taxon>
        <taxon>Natrialbaceae</taxon>
        <taxon>Natronobacterium</taxon>
    </lineage>
</organism>
<reference evidence="2" key="3">
    <citation type="submission" date="2017-01" db="EMBL/GenBank/DDBJ databases">
        <authorList>
            <person name="Mah S.A."/>
            <person name="Swanson W.J."/>
            <person name="Moy G.W."/>
            <person name="Vacquier V.D."/>
        </authorList>
    </citation>
    <scope>NUCLEOTIDE SEQUENCE</scope>
    <source>
        <strain evidence="2">AJ5</strain>
    </source>
</reference>
<reference evidence="3 4" key="2">
    <citation type="journal article" date="2014" name="PLoS Genet.">
        <title>Phylogenetically driven sequencing of extremely halophilic archaea reveals strategies for static and dynamic osmo-response.</title>
        <authorList>
            <person name="Becker E.A."/>
            <person name="Seitzer P.M."/>
            <person name="Tritt A."/>
            <person name="Larsen D."/>
            <person name="Krusor M."/>
            <person name="Yao A.I."/>
            <person name="Wu D."/>
            <person name="Madern D."/>
            <person name="Eisen J.A."/>
            <person name="Darling A.E."/>
            <person name="Facciotti M.T."/>
        </authorList>
    </citation>
    <scope>NUCLEOTIDE SEQUENCE [LARGE SCALE GENOMIC DNA]</scope>
    <source>
        <strain evidence="3 4">AJ5</strain>
    </source>
</reference>
<sequence length="120" mass="13730">MTDVVAFETPSHRDLESSRSLILETSRYRVGGNSHGRPRRSTDMARLRRTLVVLALVGWTGTALSQLVVLRANTQRERIEWTERRNRFLLLSSLSTNALTAATLYRYARAVRRRGDSTVR</sequence>
<name>M0LVA0_NATLA</name>
<keyword evidence="1" id="KW-1133">Transmembrane helix</keyword>
<dbReference type="EMBL" id="CP019285">
    <property type="protein sequence ID" value="APW97763.1"/>
    <property type="molecule type" value="Genomic_DNA"/>
</dbReference>
<dbReference type="KEGG" id="hlc:CHINAEXTREME08225"/>
<feature type="transmembrane region" description="Helical" evidence="1">
    <location>
        <begin position="47"/>
        <end position="68"/>
    </location>
</feature>
<reference evidence="2 5" key="1">
    <citation type="journal article" date="2011" name="J. Bacteriol.">
        <title>Genome sequence of Halobiforma lacisalsi AJ5, an extremely halophilic archaeon which harbors a bop gene.</title>
        <authorList>
            <person name="Jiang X."/>
            <person name="Wang S."/>
            <person name="Cheng H."/>
            <person name="Huo Y."/>
            <person name="Zhang X."/>
            <person name="Zhu X."/>
            <person name="Han X."/>
            <person name="Ni P."/>
            <person name="Wu M."/>
        </authorList>
    </citation>
    <scope>NUCLEOTIDE SEQUENCE [LARGE SCALE GENOMIC DNA]</scope>
    <source>
        <strain evidence="2 5">AJ5</strain>
    </source>
</reference>
<dbReference type="STRING" id="358396.CHINAEXTREME_08225"/>
<feature type="transmembrane region" description="Helical" evidence="1">
    <location>
        <begin position="88"/>
        <end position="108"/>
    </location>
</feature>
<proteinExistence type="predicted"/>
<evidence type="ECO:0000313" key="4">
    <source>
        <dbReference type="Proteomes" id="UP000011555"/>
    </source>
</evidence>
<evidence type="ECO:0000256" key="1">
    <source>
        <dbReference type="SAM" id="Phobius"/>
    </source>
</evidence>
<evidence type="ECO:0000313" key="5">
    <source>
        <dbReference type="Proteomes" id="UP000186547"/>
    </source>
</evidence>
<protein>
    <submittedName>
        <fullName evidence="3">Uncharacterized protein</fullName>
    </submittedName>
</protein>
<evidence type="ECO:0000313" key="3">
    <source>
        <dbReference type="EMBL" id="EMA37492.1"/>
    </source>
</evidence>
<keyword evidence="1" id="KW-0472">Membrane</keyword>
<dbReference type="Proteomes" id="UP000011555">
    <property type="component" value="Unassembled WGS sequence"/>
</dbReference>
<dbReference type="EMBL" id="AOLZ01000012">
    <property type="protein sequence ID" value="EMA37492.1"/>
    <property type="molecule type" value="Genomic_DNA"/>
</dbReference>
<keyword evidence="4" id="KW-1185">Reference proteome</keyword>
<dbReference type="AlphaFoldDB" id="M0LVA0"/>
<keyword evidence="1" id="KW-0812">Transmembrane</keyword>
<dbReference type="eggNOG" id="ENOG502N5J7">
    <property type="taxonomic scope" value="Archaea"/>
</dbReference>
<dbReference type="PATRIC" id="fig|358396.7.peg.274"/>
<gene>
    <name evidence="3" type="ORF">C445_01356</name>
    <name evidence="2" type="ORF">CHINAEXTREME_08225</name>
</gene>
<evidence type="ECO:0000313" key="2">
    <source>
        <dbReference type="EMBL" id="APW97763.1"/>
    </source>
</evidence>